<dbReference type="Proteomes" id="UP000236311">
    <property type="component" value="Unassembled WGS sequence"/>
</dbReference>
<dbReference type="AlphaFoldDB" id="A0A2K4ZI97"/>
<keyword evidence="1" id="KW-1133">Transmembrane helix</keyword>
<feature type="transmembrane region" description="Helical" evidence="1">
    <location>
        <begin position="130"/>
        <end position="155"/>
    </location>
</feature>
<feature type="transmembrane region" description="Helical" evidence="1">
    <location>
        <begin position="222"/>
        <end position="244"/>
    </location>
</feature>
<proteinExistence type="predicted"/>
<evidence type="ECO:0008006" key="4">
    <source>
        <dbReference type="Google" id="ProtNLM"/>
    </source>
</evidence>
<feature type="transmembrane region" description="Helical" evidence="1">
    <location>
        <begin position="58"/>
        <end position="78"/>
    </location>
</feature>
<sequence length="262" mass="29922">MKKTGEQKMKDFLALNQAPEPLPEKAAHLKQEVRLRAESMAFALPQNSSLPDRLLRQLPYISLWIWPIQLLVLLLFFLLLRQKAVGMETLILLSFTGPLLAILPMADIIRSFGCNMWEMESACRYDFRQITAMHLCIIGSGDIFILIFGCCLYGKRLSATWEFSLYIILPFLISSCIYLWELNHFSRKCNIYMLSATGTMLCIIGSSGLQHIYHLIQTGRLQWIPAFTMTAVIAFSTAAVYSAVRLCTNLKRKEGVTKWNLE</sequence>
<reference evidence="2 3" key="1">
    <citation type="submission" date="2018-01" db="EMBL/GenBank/DDBJ databases">
        <authorList>
            <person name="Gaut B.S."/>
            <person name="Morton B.R."/>
            <person name="Clegg M.T."/>
            <person name="Duvall M.R."/>
        </authorList>
    </citation>
    <scope>NUCLEOTIDE SEQUENCE [LARGE SCALE GENOMIC DNA]</scope>
    <source>
        <strain evidence="2">GP69</strain>
    </source>
</reference>
<evidence type="ECO:0000313" key="2">
    <source>
        <dbReference type="EMBL" id="SOY30207.1"/>
    </source>
</evidence>
<feature type="transmembrane region" description="Helical" evidence="1">
    <location>
        <begin position="90"/>
        <end position="109"/>
    </location>
</feature>
<name>A0A2K4ZI97_9FIRM</name>
<keyword evidence="1" id="KW-0472">Membrane</keyword>
<keyword evidence="3" id="KW-1185">Reference proteome</keyword>
<dbReference type="OrthoDB" id="2223278at2"/>
<dbReference type="RefSeq" id="WP_103240269.1">
    <property type="nucleotide sequence ID" value="NZ_JANJZD010000013.1"/>
</dbReference>
<accession>A0A2K4ZI97</accession>
<evidence type="ECO:0000313" key="3">
    <source>
        <dbReference type="Proteomes" id="UP000236311"/>
    </source>
</evidence>
<feature type="transmembrane region" description="Helical" evidence="1">
    <location>
        <begin position="192"/>
        <end position="216"/>
    </location>
</feature>
<dbReference type="EMBL" id="OFSM01000014">
    <property type="protein sequence ID" value="SOY30207.1"/>
    <property type="molecule type" value="Genomic_DNA"/>
</dbReference>
<gene>
    <name evidence="2" type="ORF">AMURIS_02930</name>
</gene>
<protein>
    <recommendedName>
        <fullName evidence="4">ABC-2 family transporter protein</fullName>
    </recommendedName>
</protein>
<keyword evidence="1" id="KW-0812">Transmembrane</keyword>
<organism evidence="2 3">
    <name type="scientific">Acetatifactor muris</name>
    <dbReference type="NCBI Taxonomy" id="879566"/>
    <lineage>
        <taxon>Bacteria</taxon>
        <taxon>Bacillati</taxon>
        <taxon>Bacillota</taxon>
        <taxon>Clostridia</taxon>
        <taxon>Lachnospirales</taxon>
        <taxon>Lachnospiraceae</taxon>
        <taxon>Acetatifactor</taxon>
    </lineage>
</organism>
<feature type="transmembrane region" description="Helical" evidence="1">
    <location>
        <begin position="161"/>
        <end position="180"/>
    </location>
</feature>
<evidence type="ECO:0000256" key="1">
    <source>
        <dbReference type="SAM" id="Phobius"/>
    </source>
</evidence>